<sequence>MDRELCSVLSEVLKSEKECLSFQVLDLLEAMVNRIESDGLGSLSRAIRALIKAYVSLFIFVDAIDTLFKIKRHGVDPCLLSCDFLIDKLAKHGKVDMAVALREQMKSLGHDVHTYMAIIKILSDLCMDRELCSALSEVIKSEKECLSFQVLDLLEAMENRIESDGLGSLSRAIRALIKAYVRLFIFEDAIDTLFKIKRHGVDPCSLSCDFLIYKLAKHGWKCASGCLWLWGCDPWFEEKKLKEAEIIFVHINDMEKQGLAPNIFCYSTLIQGYCESGNITKALAFNDEMR</sequence>
<evidence type="ECO:0000313" key="5">
    <source>
        <dbReference type="Proteomes" id="UP000834106"/>
    </source>
</evidence>
<keyword evidence="2" id="KW-0677">Repeat</keyword>
<dbReference type="NCBIfam" id="TIGR00756">
    <property type="entry name" value="PPR"/>
    <property type="match status" value="1"/>
</dbReference>
<dbReference type="Pfam" id="PF01535">
    <property type="entry name" value="PPR"/>
    <property type="match status" value="1"/>
</dbReference>
<evidence type="ECO:0000256" key="1">
    <source>
        <dbReference type="ARBA" id="ARBA00007626"/>
    </source>
</evidence>
<dbReference type="PANTHER" id="PTHR46128:SF329">
    <property type="entry name" value="MITOCHONDRIAL GROUP I INTRON SPLICING FACTOR DMR1"/>
    <property type="match status" value="1"/>
</dbReference>
<dbReference type="Proteomes" id="UP000834106">
    <property type="component" value="Chromosome 13"/>
</dbReference>
<gene>
    <name evidence="4" type="ORF">FPE_LOCUS21375</name>
</gene>
<dbReference type="InterPro" id="IPR050872">
    <property type="entry name" value="PPR_P_subfamily"/>
</dbReference>
<dbReference type="PANTHER" id="PTHR46128">
    <property type="entry name" value="MITOCHONDRIAL GROUP I INTRON SPLICING FACTOR CCM1"/>
    <property type="match status" value="1"/>
</dbReference>
<feature type="repeat" description="PPR" evidence="3">
    <location>
        <begin position="262"/>
        <end position="290"/>
    </location>
</feature>
<dbReference type="Gene3D" id="1.25.40.10">
    <property type="entry name" value="Tetratricopeptide repeat domain"/>
    <property type="match status" value="3"/>
</dbReference>
<dbReference type="PROSITE" id="PS51375">
    <property type="entry name" value="PPR"/>
    <property type="match status" value="1"/>
</dbReference>
<evidence type="ECO:0000256" key="3">
    <source>
        <dbReference type="PROSITE-ProRule" id="PRU00708"/>
    </source>
</evidence>
<comment type="similarity">
    <text evidence="1">Belongs to the PPR family. P subfamily.</text>
</comment>
<protein>
    <recommendedName>
        <fullName evidence="6">Pentatricopeptide repeat-containing protein</fullName>
    </recommendedName>
</protein>
<organism evidence="4 5">
    <name type="scientific">Fraxinus pennsylvanica</name>
    <dbReference type="NCBI Taxonomy" id="56036"/>
    <lineage>
        <taxon>Eukaryota</taxon>
        <taxon>Viridiplantae</taxon>
        <taxon>Streptophyta</taxon>
        <taxon>Embryophyta</taxon>
        <taxon>Tracheophyta</taxon>
        <taxon>Spermatophyta</taxon>
        <taxon>Magnoliopsida</taxon>
        <taxon>eudicotyledons</taxon>
        <taxon>Gunneridae</taxon>
        <taxon>Pentapetalae</taxon>
        <taxon>asterids</taxon>
        <taxon>lamiids</taxon>
        <taxon>Lamiales</taxon>
        <taxon>Oleaceae</taxon>
        <taxon>Oleeae</taxon>
        <taxon>Fraxinus</taxon>
    </lineage>
</organism>
<dbReference type="InterPro" id="IPR002885">
    <property type="entry name" value="PPR_rpt"/>
</dbReference>
<dbReference type="EMBL" id="OU503048">
    <property type="protein sequence ID" value="CAI9773945.1"/>
    <property type="molecule type" value="Genomic_DNA"/>
</dbReference>
<keyword evidence="5" id="KW-1185">Reference proteome</keyword>
<dbReference type="AlphaFoldDB" id="A0AAD1ZQU4"/>
<evidence type="ECO:0000313" key="4">
    <source>
        <dbReference type="EMBL" id="CAI9773945.1"/>
    </source>
</evidence>
<proteinExistence type="inferred from homology"/>
<evidence type="ECO:0000256" key="2">
    <source>
        <dbReference type="ARBA" id="ARBA00022737"/>
    </source>
</evidence>
<name>A0AAD1ZQU4_9LAMI</name>
<evidence type="ECO:0008006" key="6">
    <source>
        <dbReference type="Google" id="ProtNLM"/>
    </source>
</evidence>
<reference evidence="4" key="1">
    <citation type="submission" date="2023-05" db="EMBL/GenBank/DDBJ databases">
        <authorList>
            <person name="Huff M."/>
        </authorList>
    </citation>
    <scope>NUCLEOTIDE SEQUENCE</scope>
</reference>
<accession>A0AAD1ZQU4</accession>
<dbReference type="Pfam" id="PF12854">
    <property type="entry name" value="PPR_1"/>
    <property type="match status" value="1"/>
</dbReference>
<dbReference type="InterPro" id="IPR011990">
    <property type="entry name" value="TPR-like_helical_dom_sf"/>
</dbReference>